<keyword evidence="1" id="KW-0812">Transmembrane</keyword>
<dbReference type="Proteomes" id="UP000623172">
    <property type="component" value="Unassembled WGS sequence"/>
</dbReference>
<dbReference type="NCBIfam" id="TIGR02832">
    <property type="entry name" value="spo_yunB"/>
    <property type="match status" value="1"/>
</dbReference>
<proteinExistence type="predicted"/>
<keyword evidence="1" id="KW-0472">Membrane</keyword>
<keyword evidence="3" id="KW-1185">Reference proteome</keyword>
<keyword evidence="1" id="KW-1133">Transmembrane helix</keyword>
<evidence type="ECO:0000313" key="3">
    <source>
        <dbReference type="Proteomes" id="UP000623172"/>
    </source>
</evidence>
<protein>
    <submittedName>
        <fullName evidence="2">Sporulation protein YunB</fullName>
    </submittedName>
</protein>
<dbReference type="InterPro" id="IPR014197">
    <property type="entry name" value="Sporulation_prot_YunB"/>
</dbReference>
<dbReference type="RefSeq" id="WP_249314369.1">
    <property type="nucleotide sequence ID" value="NZ_JACRSR010000001.1"/>
</dbReference>
<comment type="caution">
    <text evidence="2">The sequence shown here is derived from an EMBL/GenBank/DDBJ whole genome shotgun (WGS) entry which is preliminary data.</text>
</comment>
<gene>
    <name evidence="2" type="primary">yunB</name>
    <name evidence="2" type="ORF">H8696_01070</name>
</gene>
<accession>A0A926D2R2</accession>
<dbReference type="EMBL" id="JACRSR010000001">
    <property type="protein sequence ID" value="MBC8530437.1"/>
    <property type="molecule type" value="Genomic_DNA"/>
</dbReference>
<dbReference type="PIRSF" id="PIRSF021383">
    <property type="entry name" value="YunB"/>
    <property type="match status" value="1"/>
</dbReference>
<organism evidence="2 3">
    <name type="scientific">Gehongia tenuis</name>
    <dbReference type="NCBI Taxonomy" id="2763655"/>
    <lineage>
        <taxon>Bacteria</taxon>
        <taxon>Bacillati</taxon>
        <taxon>Bacillota</taxon>
        <taxon>Clostridia</taxon>
        <taxon>Christensenellales</taxon>
        <taxon>Christensenellaceae</taxon>
        <taxon>Gehongia</taxon>
    </lineage>
</organism>
<dbReference type="Pfam" id="PF09560">
    <property type="entry name" value="Spore_YunB"/>
    <property type="match status" value="1"/>
</dbReference>
<evidence type="ECO:0000256" key="1">
    <source>
        <dbReference type="SAM" id="Phobius"/>
    </source>
</evidence>
<feature type="transmembrane region" description="Helical" evidence="1">
    <location>
        <begin position="15"/>
        <end position="32"/>
    </location>
</feature>
<dbReference type="AlphaFoldDB" id="A0A926D2R2"/>
<evidence type="ECO:0000313" key="2">
    <source>
        <dbReference type="EMBL" id="MBC8530437.1"/>
    </source>
</evidence>
<reference evidence="2" key="1">
    <citation type="submission" date="2020-08" db="EMBL/GenBank/DDBJ databases">
        <title>Genome public.</title>
        <authorList>
            <person name="Liu C."/>
            <person name="Sun Q."/>
        </authorList>
    </citation>
    <scope>NUCLEOTIDE SEQUENCE</scope>
    <source>
        <strain evidence="2">NSJ-53</strain>
    </source>
</reference>
<sequence length="224" mass="24419">MLRRRKGGKKSRKKWVILAAVLAAIILIFWLVNHTVNPIILSMSEASVRKDALNAVYESVQEVMFTRPTDEELVSIVRDETGKITMLKANTPLMNDLLSQLCLATEKNLAESATEGVDVPLGSITGSDLLAGQGPKIPVKLIPIGSVQGKFLTEFEDAGINQTRHKVYLEVHATVRVVAPTGSRTVETDSQVLISESIIVGDVPQNYVNVPNTSDMLNMIPDGD</sequence>
<name>A0A926D2R2_9FIRM</name>